<evidence type="ECO:0000256" key="1">
    <source>
        <dbReference type="SAM" id="MobiDB-lite"/>
    </source>
</evidence>
<evidence type="ECO:0000313" key="2">
    <source>
        <dbReference type="EMBL" id="MFB9465958.1"/>
    </source>
</evidence>
<comment type="caution">
    <text evidence="2">The sequence shown here is derived from an EMBL/GenBank/DDBJ whole genome shotgun (WGS) entry which is preliminary data.</text>
</comment>
<gene>
    <name evidence="2" type="ORF">ACFF45_25435</name>
</gene>
<dbReference type="RefSeq" id="WP_381348775.1">
    <property type="nucleotide sequence ID" value="NZ_JBHMCY010000057.1"/>
</dbReference>
<organism evidence="2 3">
    <name type="scientific">Streptomyces cinereospinus</name>
    <dbReference type="NCBI Taxonomy" id="285561"/>
    <lineage>
        <taxon>Bacteria</taxon>
        <taxon>Bacillati</taxon>
        <taxon>Actinomycetota</taxon>
        <taxon>Actinomycetes</taxon>
        <taxon>Kitasatosporales</taxon>
        <taxon>Streptomycetaceae</taxon>
        <taxon>Streptomyces</taxon>
    </lineage>
</organism>
<name>A0ABV5N6N9_9ACTN</name>
<evidence type="ECO:0000313" key="3">
    <source>
        <dbReference type="Proteomes" id="UP001589709"/>
    </source>
</evidence>
<dbReference type="Proteomes" id="UP001589709">
    <property type="component" value="Unassembled WGS sequence"/>
</dbReference>
<protein>
    <submittedName>
        <fullName evidence="2">Uncharacterized protein</fullName>
    </submittedName>
</protein>
<keyword evidence="3" id="KW-1185">Reference proteome</keyword>
<feature type="region of interest" description="Disordered" evidence="1">
    <location>
        <begin position="45"/>
        <end position="94"/>
    </location>
</feature>
<proteinExistence type="predicted"/>
<dbReference type="EMBL" id="JBHMCY010000057">
    <property type="protein sequence ID" value="MFB9465958.1"/>
    <property type="molecule type" value="Genomic_DNA"/>
</dbReference>
<reference evidence="2 3" key="1">
    <citation type="submission" date="2024-09" db="EMBL/GenBank/DDBJ databases">
        <authorList>
            <person name="Sun Q."/>
            <person name="Mori K."/>
        </authorList>
    </citation>
    <scope>NUCLEOTIDE SEQUENCE [LARGE SCALE GENOMIC DNA]</scope>
    <source>
        <strain evidence="2 3">JCM 6917</strain>
    </source>
</reference>
<accession>A0ABV5N6N9</accession>
<sequence length="94" mass="10112">MGESRQALITEVPEDELADVLTDVSDTVSRDVELLTEAPHSSGYGVEVVGATPDDPAQRPRIRSAVSRVCATAPEEALTDRRPRGAPMPPRRSC</sequence>